<dbReference type="Gene3D" id="1.20.1250.20">
    <property type="entry name" value="MFS general substrate transporter like domains"/>
    <property type="match status" value="2"/>
</dbReference>
<feature type="transmembrane region" description="Helical" evidence="6">
    <location>
        <begin position="80"/>
        <end position="101"/>
    </location>
</feature>
<dbReference type="Pfam" id="PF07690">
    <property type="entry name" value="MFS_1"/>
    <property type="match status" value="1"/>
</dbReference>
<evidence type="ECO:0000256" key="2">
    <source>
        <dbReference type="ARBA" id="ARBA00022475"/>
    </source>
</evidence>
<evidence type="ECO:0000256" key="1">
    <source>
        <dbReference type="ARBA" id="ARBA00004651"/>
    </source>
</evidence>
<gene>
    <name evidence="8" type="ORF">LS65_006335</name>
</gene>
<proteinExistence type="predicted"/>
<dbReference type="Proteomes" id="UP000029707">
    <property type="component" value="Unassembled WGS sequence"/>
</dbReference>
<feature type="transmembrane region" description="Helical" evidence="6">
    <location>
        <begin position="342"/>
        <end position="361"/>
    </location>
</feature>
<feature type="transmembrane region" description="Helical" evidence="6">
    <location>
        <begin position="12"/>
        <end position="34"/>
    </location>
</feature>
<keyword evidence="5 6" id="KW-0472">Membrane</keyword>
<evidence type="ECO:0000313" key="9">
    <source>
        <dbReference type="Proteomes" id="UP000029707"/>
    </source>
</evidence>
<evidence type="ECO:0000259" key="7">
    <source>
        <dbReference type="PROSITE" id="PS50850"/>
    </source>
</evidence>
<evidence type="ECO:0000256" key="3">
    <source>
        <dbReference type="ARBA" id="ARBA00022692"/>
    </source>
</evidence>
<keyword evidence="9" id="KW-1185">Reference proteome</keyword>
<accession>A0A4U8TLE3</accession>
<dbReference type="AlphaFoldDB" id="A0A4U8TLE3"/>
<dbReference type="OrthoDB" id="9788453at2"/>
<feature type="transmembrane region" description="Helical" evidence="6">
    <location>
        <begin position="274"/>
        <end position="294"/>
    </location>
</feature>
<feature type="transmembrane region" description="Helical" evidence="6">
    <location>
        <begin position="137"/>
        <end position="160"/>
    </location>
</feature>
<comment type="subcellular location">
    <subcellularLocation>
        <location evidence="1">Cell membrane</location>
        <topology evidence="1">Multi-pass membrane protein</topology>
    </subcellularLocation>
</comment>
<sequence>MNKIALTTASKTILVLALSSFCMGVTEFIIAGVLQDVKAHFNIDSNQAGYLTTMYAVGVVIGAPILTIPLSSFNRKWQLLLNLFVFAVANFVIFVSDNFALSVFARFIAGTQHGVFFVIATLAAMQVSPKEKVSRNLAFMVSGLTIALVSGVPLGTFIGHLFGFKAIFLLICLCTLIAFISALIFMPNLTGTQTHFSSLIKAFLHKGLLKAYSITICTCGGAFVLYTYVTDLLTQKSHFGEEAIVYILLLYGVFAILGNLFGGRLADNKGSQRALQIVILLQMIFYALVSVSAYSQALVVINLALMGFLSFASIPALKVNAMNMARKYTPDSMDSSVSVNEAAFNVGIALANQIGGLVVVAPFLGVGFNPLFAALFALPAFILVMQKSEATKT</sequence>
<feature type="transmembrane region" description="Helical" evidence="6">
    <location>
        <begin position="166"/>
        <end position="186"/>
    </location>
</feature>
<dbReference type="SUPFAM" id="SSF103473">
    <property type="entry name" value="MFS general substrate transporter"/>
    <property type="match status" value="1"/>
</dbReference>
<feature type="transmembrane region" description="Helical" evidence="6">
    <location>
        <begin position="207"/>
        <end position="228"/>
    </location>
</feature>
<feature type="transmembrane region" description="Helical" evidence="6">
    <location>
        <begin position="300"/>
        <end position="321"/>
    </location>
</feature>
<dbReference type="InterPro" id="IPR036259">
    <property type="entry name" value="MFS_trans_sf"/>
</dbReference>
<evidence type="ECO:0000313" key="8">
    <source>
        <dbReference type="EMBL" id="TLE01227.1"/>
    </source>
</evidence>
<dbReference type="GO" id="GO:0005886">
    <property type="term" value="C:plasma membrane"/>
    <property type="evidence" value="ECO:0007669"/>
    <property type="project" value="UniProtKB-SubCell"/>
</dbReference>
<evidence type="ECO:0000256" key="5">
    <source>
        <dbReference type="ARBA" id="ARBA00023136"/>
    </source>
</evidence>
<dbReference type="InterPro" id="IPR011701">
    <property type="entry name" value="MFS"/>
</dbReference>
<evidence type="ECO:0000256" key="4">
    <source>
        <dbReference type="ARBA" id="ARBA00022989"/>
    </source>
</evidence>
<reference evidence="8 9" key="1">
    <citation type="journal article" date="2014" name="Genome Announc.">
        <title>Draft genome sequences of eight enterohepatic helicobacter species isolated from both laboratory and wild rodents.</title>
        <authorList>
            <person name="Sheh A."/>
            <person name="Shen Z."/>
            <person name="Fox J.G."/>
        </authorList>
    </citation>
    <scope>NUCLEOTIDE SEQUENCE [LARGE SCALE GENOMIC DNA]</scope>
    <source>
        <strain evidence="8 9">MIT 01-6451</strain>
    </source>
</reference>
<name>A0A4U8TLE3_9HELI</name>
<dbReference type="EMBL" id="JRMQ02000008">
    <property type="protein sequence ID" value="TLE01227.1"/>
    <property type="molecule type" value="Genomic_DNA"/>
</dbReference>
<dbReference type="PANTHER" id="PTHR43124">
    <property type="entry name" value="PURINE EFFLUX PUMP PBUE"/>
    <property type="match status" value="1"/>
</dbReference>
<dbReference type="STRING" id="425400.LS65_01370"/>
<protein>
    <submittedName>
        <fullName evidence="8">MFS transporter</fullName>
    </submittedName>
</protein>
<keyword evidence="2" id="KW-1003">Cell membrane</keyword>
<feature type="transmembrane region" description="Helical" evidence="6">
    <location>
        <begin position="54"/>
        <end position="73"/>
    </location>
</feature>
<dbReference type="InterPro" id="IPR020846">
    <property type="entry name" value="MFS_dom"/>
</dbReference>
<dbReference type="CDD" id="cd17324">
    <property type="entry name" value="MFS_NepI_like"/>
    <property type="match status" value="1"/>
</dbReference>
<feature type="transmembrane region" description="Helical" evidence="6">
    <location>
        <begin position="367"/>
        <end position="385"/>
    </location>
</feature>
<dbReference type="PROSITE" id="PS50850">
    <property type="entry name" value="MFS"/>
    <property type="match status" value="1"/>
</dbReference>
<dbReference type="InterPro" id="IPR050189">
    <property type="entry name" value="MFS_Efflux_Transporters"/>
</dbReference>
<feature type="domain" description="Major facilitator superfamily (MFS) profile" evidence="7">
    <location>
        <begin position="12"/>
        <end position="392"/>
    </location>
</feature>
<organism evidence="8 9">
    <name type="scientific">Helicobacter japonicus</name>
    <dbReference type="NCBI Taxonomy" id="425400"/>
    <lineage>
        <taxon>Bacteria</taxon>
        <taxon>Pseudomonadati</taxon>
        <taxon>Campylobacterota</taxon>
        <taxon>Epsilonproteobacteria</taxon>
        <taxon>Campylobacterales</taxon>
        <taxon>Helicobacteraceae</taxon>
        <taxon>Helicobacter</taxon>
    </lineage>
</organism>
<dbReference type="GO" id="GO:0022857">
    <property type="term" value="F:transmembrane transporter activity"/>
    <property type="evidence" value="ECO:0007669"/>
    <property type="project" value="InterPro"/>
</dbReference>
<dbReference type="RefSeq" id="WP_034360720.1">
    <property type="nucleotide sequence ID" value="NZ_CAJUDB010000005.1"/>
</dbReference>
<evidence type="ECO:0000256" key="6">
    <source>
        <dbReference type="SAM" id="Phobius"/>
    </source>
</evidence>
<comment type="caution">
    <text evidence="8">The sequence shown here is derived from an EMBL/GenBank/DDBJ whole genome shotgun (WGS) entry which is preliminary data.</text>
</comment>
<dbReference type="PANTHER" id="PTHR43124:SF3">
    <property type="entry name" value="CHLORAMPHENICOL EFFLUX PUMP RV0191"/>
    <property type="match status" value="1"/>
</dbReference>
<keyword evidence="3 6" id="KW-0812">Transmembrane</keyword>
<feature type="transmembrane region" description="Helical" evidence="6">
    <location>
        <begin position="243"/>
        <end position="262"/>
    </location>
</feature>
<feature type="transmembrane region" description="Helical" evidence="6">
    <location>
        <begin position="107"/>
        <end position="125"/>
    </location>
</feature>
<keyword evidence="4 6" id="KW-1133">Transmembrane helix</keyword>